<dbReference type="AlphaFoldDB" id="A0AAE2SXX2"/>
<sequence>MSFEASYAPNQNIISDWPVMNFKAYTNPAKNDTVRRNYRDAAAFRTELFFTLLIGQI</sequence>
<reference evidence="1 2" key="1">
    <citation type="submission" date="2020-08" db="EMBL/GenBank/DDBJ databases">
        <title>Genomic Encyclopedia of Type Strains, Phase IV (KMG-V): Genome sequencing to study the core and pangenomes of soil and plant-associated prokaryotes.</title>
        <authorList>
            <person name="Whitman W."/>
        </authorList>
    </citation>
    <scope>NUCLEOTIDE SEQUENCE [LARGE SCALE GENOMIC DNA]</scope>
    <source>
        <strain evidence="1 2">SEMIA 415</strain>
    </source>
</reference>
<protein>
    <submittedName>
        <fullName evidence="1">Uncharacterized protein</fullName>
    </submittedName>
</protein>
<proteinExistence type="predicted"/>
<comment type="caution">
    <text evidence="1">The sequence shown here is derived from an EMBL/GenBank/DDBJ whole genome shotgun (WGS) entry which is preliminary data.</text>
</comment>
<name>A0AAE2SXX2_RHILE</name>
<evidence type="ECO:0000313" key="2">
    <source>
        <dbReference type="Proteomes" id="UP000538507"/>
    </source>
</evidence>
<gene>
    <name evidence="1" type="ORF">GGE16_003028</name>
</gene>
<accession>A0AAE2SXX2</accession>
<dbReference type="Proteomes" id="UP000538507">
    <property type="component" value="Unassembled WGS sequence"/>
</dbReference>
<evidence type="ECO:0000313" key="1">
    <source>
        <dbReference type="EMBL" id="MBB4290969.1"/>
    </source>
</evidence>
<organism evidence="1 2">
    <name type="scientific">Rhizobium leguminosarum</name>
    <dbReference type="NCBI Taxonomy" id="384"/>
    <lineage>
        <taxon>Bacteria</taxon>
        <taxon>Pseudomonadati</taxon>
        <taxon>Pseudomonadota</taxon>
        <taxon>Alphaproteobacteria</taxon>
        <taxon>Hyphomicrobiales</taxon>
        <taxon>Rhizobiaceae</taxon>
        <taxon>Rhizobium/Agrobacterium group</taxon>
        <taxon>Rhizobium</taxon>
    </lineage>
</organism>
<dbReference type="EMBL" id="JACIGO010000003">
    <property type="protein sequence ID" value="MBB4290969.1"/>
    <property type="molecule type" value="Genomic_DNA"/>
</dbReference>